<name>A0ABP8ESR8_9MICO</name>
<keyword evidence="2 5" id="KW-0548">Nucleotidyltransferase</keyword>
<sequence>MTPAQGGARAAAPARGQGHGPVIAVVPLRGGAAGKTRLSAELDPQERSRLVAVLARHVLGALLAGRVSRVLVVTADPGFAAEVVGPDGRVEVVAQPVDRPGLNEAVAVGQERALAAGAARVLVVHADLPLLAADDVRALLAPAAPVVIAPDRLGTGTNALVLAGTVSGFRFRFGPGSREAHEREARRLGVVPGVVLRPGTATDLDTVADWAELPDAVRAGLRTAVGGG</sequence>
<comment type="caution">
    <text evidence="6">The sequence shown here is derived from an EMBL/GenBank/DDBJ whole genome shotgun (WGS) entry which is preliminary data.</text>
</comment>
<dbReference type="RefSeq" id="WP_345039317.1">
    <property type="nucleotide sequence ID" value="NZ_BAABBA010000005.1"/>
</dbReference>
<dbReference type="PANTHER" id="PTHR40392:SF1">
    <property type="entry name" value="2-PHOSPHO-L-LACTATE GUANYLYLTRANSFERASE"/>
    <property type="match status" value="1"/>
</dbReference>
<proteinExistence type="inferred from homology"/>
<evidence type="ECO:0000313" key="7">
    <source>
        <dbReference type="Proteomes" id="UP001499841"/>
    </source>
</evidence>
<evidence type="ECO:0000256" key="2">
    <source>
        <dbReference type="ARBA" id="ARBA00022695"/>
    </source>
</evidence>
<dbReference type="Pfam" id="PF01983">
    <property type="entry name" value="CofC"/>
    <property type="match status" value="1"/>
</dbReference>
<evidence type="ECO:0000256" key="3">
    <source>
        <dbReference type="ARBA" id="ARBA00022741"/>
    </source>
</evidence>
<dbReference type="GO" id="GO:0016779">
    <property type="term" value="F:nucleotidyltransferase activity"/>
    <property type="evidence" value="ECO:0007669"/>
    <property type="project" value="UniProtKB-KW"/>
</dbReference>
<dbReference type="Gene3D" id="3.90.550.10">
    <property type="entry name" value="Spore Coat Polysaccharide Biosynthesis Protein SpsA, Chain A"/>
    <property type="match status" value="1"/>
</dbReference>
<accession>A0ABP8ESR8</accession>
<dbReference type="NCBIfam" id="TIGR03552">
    <property type="entry name" value="F420_cofC"/>
    <property type="match status" value="1"/>
</dbReference>
<dbReference type="EC" id="2.7.7.105" evidence="5"/>
<dbReference type="InterPro" id="IPR029044">
    <property type="entry name" value="Nucleotide-diphossugar_trans"/>
</dbReference>
<evidence type="ECO:0000256" key="5">
    <source>
        <dbReference type="HAMAP-Rule" id="MF_02114"/>
    </source>
</evidence>
<feature type="binding site" evidence="5">
    <location>
        <position position="157"/>
    </location>
    <ligand>
        <name>phosphoenolpyruvate</name>
        <dbReference type="ChEBI" id="CHEBI:58702"/>
    </ligand>
</feature>
<dbReference type="HAMAP" id="MF_02114">
    <property type="entry name" value="CofC"/>
    <property type="match status" value="1"/>
</dbReference>
<keyword evidence="1 5" id="KW-0808">Transferase</keyword>
<feature type="binding site" evidence="5">
    <location>
        <position position="174"/>
    </location>
    <ligand>
        <name>phosphoenolpyruvate</name>
        <dbReference type="ChEBI" id="CHEBI:58702"/>
    </ligand>
</feature>
<keyword evidence="3 5" id="KW-0547">Nucleotide-binding</keyword>
<evidence type="ECO:0000313" key="6">
    <source>
        <dbReference type="EMBL" id="GAA4287015.1"/>
    </source>
</evidence>
<evidence type="ECO:0000256" key="4">
    <source>
        <dbReference type="ARBA" id="ARBA00023134"/>
    </source>
</evidence>
<feature type="binding site" evidence="5">
    <location>
        <position position="177"/>
    </location>
    <ligand>
        <name>phosphoenolpyruvate</name>
        <dbReference type="ChEBI" id="CHEBI:58702"/>
    </ligand>
</feature>
<dbReference type="InterPro" id="IPR002835">
    <property type="entry name" value="CofC"/>
</dbReference>
<protein>
    <recommendedName>
        <fullName evidence="5">Phosphoenolpyruvate guanylyltransferase</fullName>
        <shortName evidence="5">PEP guanylyltransferase</shortName>
        <ecNumber evidence="5">2.7.7.105</ecNumber>
    </recommendedName>
</protein>
<dbReference type="Proteomes" id="UP001499841">
    <property type="component" value="Unassembled WGS sequence"/>
</dbReference>
<dbReference type="SUPFAM" id="SSF53448">
    <property type="entry name" value="Nucleotide-diphospho-sugar transferases"/>
    <property type="match status" value="1"/>
</dbReference>
<comment type="similarity">
    <text evidence="5">Belongs to the CofC family.</text>
</comment>
<comment type="function">
    <text evidence="5">Guanylyltransferase that catalyzes the activation of phosphoenolpyruvate (PEP) as enolpyruvoyl-2-diphospho-5'-guanosine, via the condensation of PEP with GTP. It is involved in the biosynthesis of coenzyme F420, a hydride carrier cofactor.</text>
</comment>
<keyword evidence="7" id="KW-1185">Reference proteome</keyword>
<gene>
    <name evidence="6" type="primary">cofC</name>
    <name evidence="5" type="synonym">fbiD</name>
    <name evidence="6" type="ORF">GCM10022262_13740</name>
</gene>
<comment type="pathway">
    <text evidence="5">Cofactor biosynthesis; coenzyme F420 biosynthesis.</text>
</comment>
<dbReference type="EMBL" id="BAABBA010000005">
    <property type="protein sequence ID" value="GAA4287015.1"/>
    <property type="molecule type" value="Genomic_DNA"/>
</dbReference>
<evidence type="ECO:0000256" key="1">
    <source>
        <dbReference type="ARBA" id="ARBA00022679"/>
    </source>
</evidence>
<dbReference type="PANTHER" id="PTHR40392">
    <property type="entry name" value="2-PHOSPHO-L-LACTATE GUANYLYLTRANSFERASE"/>
    <property type="match status" value="1"/>
</dbReference>
<comment type="catalytic activity">
    <reaction evidence="5">
        <text>phosphoenolpyruvate + GTP + H(+) = enolpyruvoyl-2-diphospho-5'-guanosine + diphosphate</text>
        <dbReference type="Rhea" id="RHEA:30519"/>
        <dbReference type="ChEBI" id="CHEBI:15378"/>
        <dbReference type="ChEBI" id="CHEBI:33019"/>
        <dbReference type="ChEBI" id="CHEBI:37565"/>
        <dbReference type="ChEBI" id="CHEBI:58702"/>
        <dbReference type="ChEBI" id="CHEBI:143701"/>
        <dbReference type="EC" id="2.7.7.105"/>
    </reaction>
</comment>
<organism evidence="6 7">
    <name type="scientific">Georgenia daeguensis</name>
    <dbReference type="NCBI Taxonomy" id="908355"/>
    <lineage>
        <taxon>Bacteria</taxon>
        <taxon>Bacillati</taxon>
        <taxon>Actinomycetota</taxon>
        <taxon>Actinomycetes</taxon>
        <taxon>Micrococcales</taxon>
        <taxon>Bogoriellaceae</taxon>
        <taxon>Georgenia</taxon>
    </lineage>
</organism>
<reference evidence="7" key="1">
    <citation type="journal article" date="2019" name="Int. J. Syst. Evol. Microbiol.">
        <title>The Global Catalogue of Microorganisms (GCM) 10K type strain sequencing project: providing services to taxonomists for standard genome sequencing and annotation.</title>
        <authorList>
            <consortium name="The Broad Institute Genomics Platform"/>
            <consortium name="The Broad Institute Genome Sequencing Center for Infectious Disease"/>
            <person name="Wu L."/>
            <person name="Ma J."/>
        </authorList>
    </citation>
    <scope>NUCLEOTIDE SEQUENCE [LARGE SCALE GENOMIC DNA]</scope>
    <source>
        <strain evidence="7">JCM 17459</strain>
    </source>
</reference>
<keyword evidence="4 5" id="KW-0342">GTP-binding</keyword>